<organism evidence="5 6">
    <name type="scientific">Halorarum halophilum</name>
    <dbReference type="NCBI Taxonomy" id="2743090"/>
    <lineage>
        <taxon>Archaea</taxon>
        <taxon>Methanobacteriati</taxon>
        <taxon>Methanobacteriota</taxon>
        <taxon>Stenosarchaea group</taxon>
        <taxon>Halobacteria</taxon>
        <taxon>Halobacteriales</taxon>
        <taxon>Haloferacaceae</taxon>
        <taxon>Halorarum</taxon>
    </lineage>
</organism>
<dbReference type="InterPro" id="IPR050738">
    <property type="entry name" value="Sulfatase"/>
</dbReference>
<proteinExistence type="inferred from homology"/>
<dbReference type="Gene3D" id="3.40.720.10">
    <property type="entry name" value="Alkaline Phosphatase, subunit A"/>
    <property type="match status" value="1"/>
</dbReference>
<reference evidence="5 6" key="1">
    <citation type="submission" date="2020-07" db="EMBL/GenBank/DDBJ databases">
        <title>Gai3-2, isolated from salt lake.</title>
        <authorList>
            <person name="Cui H."/>
            <person name="Shi X."/>
        </authorList>
    </citation>
    <scope>NUCLEOTIDE SEQUENCE [LARGE SCALE GENOMIC DNA]</scope>
    <source>
        <strain evidence="5 6">Gai3-2</strain>
    </source>
</reference>
<dbReference type="GO" id="GO:0004065">
    <property type="term" value="F:arylsulfatase activity"/>
    <property type="evidence" value="ECO:0007669"/>
    <property type="project" value="TreeGrafter"/>
</dbReference>
<dbReference type="SUPFAM" id="SSF53649">
    <property type="entry name" value="Alkaline phosphatase-like"/>
    <property type="match status" value="1"/>
</dbReference>
<name>A0A7D5GCR5_9EURY</name>
<feature type="compositionally biased region" description="Acidic residues" evidence="3">
    <location>
        <begin position="491"/>
        <end position="507"/>
    </location>
</feature>
<evidence type="ECO:0000256" key="1">
    <source>
        <dbReference type="ARBA" id="ARBA00008779"/>
    </source>
</evidence>
<evidence type="ECO:0000256" key="2">
    <source>
        <dbReference type="ARBA" id="ARBA00022801"/>
    </source>
</evidence>
<dbReference type="EMBL" id="CP058529">
    <property type="protein sequence ID" value="QLG28412.1"/>
    <property type="molecule type" value="Genomic_DNA"/>
</dbReference>
<dbReference type="InterPro" id="IPR000917">
    <property type="entry name" value="Sulfatase_N"/>
</dbReference>
<evidence type="ECO:0000313" key="6">
    <source>
        <dbReference type="Proteomes" id="UP000509750"/>
    </source>
</evidence>
<dbReference type="Pfam" id="PF00884">
    <property type="entry name" value="Sulfatase"/>
    <property type="match status" value="1"/>
</dbReference>
<evidence type="ECO:0000313" key="5">
    <source>
        <dbReference type="EMBL" id="QLG28412.1"/>
    </source>
</evidence>
<dbReference type="PANTHER" id="PTHR42693">
    <property type="entry name" value="ARYLSULFATASE FAMILY MEMBER"/>
    <property type="match status" value="1"/>
</dbReference>
<keyword evidence="6" id="KW-1185">Reference proteome</keyword>
<protein>
    <submittedName>
        <fullName evidence="5">Sulfatase</fullName>
    </submittedName>
</protein>
<feature type="region of interest" description="Disordered" evidence="3">
    <location>
        <begin position="481"/>
        <end position="518"/>
    </location>
</feature>
<feature type="compositionally biased region" description="Basic and acidic residues" evidence="3">
    <location>
        <begin position="508"/>
        <end position="518"/>
    </location>
</feature>
<feature type="compositionally biased region" description="Low complexity" evidence="3">
    <location>
        <begin position="481"/>
        <end position="490"/>
    </location>
</feature>
<dbReference type="InterPro" id="IPR017850">
    <property type="entry name" value="Alkaline_phosphatase_core_sf"/>
</dbReference>
<dbReference type="CDD" id="cd16148">
    <property type="entry name" value="sulfatase_like"/>
    <property type="match status" value="1"/>
</dbReference>
<keyword evidence="2" id="KW-0378">Hydrolase</keyword>
<dbReference type="KEGG" id="halg:HUG10_13025"/>
<dbReference type="AlphaFoldDB" id="A0A7D5GCR5"/>
<comment type="similarity">
    <text evidence="1">Belongs to the sulfatase family.</text>
</comment>
<dbReference type="PANTHER" id="PTHR42693:SF53">
    <property type="entry name" value="ENDO-4-O-SULFATASE"/>
    <property type="match status" value="1"/>
</dbReference>
<gene>
    <name evidence="5" type="ORF">HUG10_13025</name>
</gene>
<dbReference type="GeneID" id="56029772"/>
<evidence type="ECO:0000259" key="4">
    <source>
        <dbReference type="Pfam" id="PF00884"/>
    </source>
</evidence>
<evidence type="ECO:0000256" key="3">
    <source>
        <dbReference type="SAM" id="MobiDB-lite"/>
    </source>
</evidence>
<dbReference type="OrthoDB" id="3164at2157"/>
<accession>A0A7D5GCR5</accession>
<sequence length="518" mass="57164">MNQEPGNVLFVVLDTVRKDRLGPYGYGRDTTPGLDAFAEEATVFEHAVAPAPWTLPVHASLFTGMYPHRHGADQENPYLEGATTLAETLSAAGYRTACYSSNAWITPYTHLTDGFDDQDNFFEVMPGDFLSGPLARAWKTMNDNEALRSVADKLVSLGNVAHEYLASGEGADSKTPAVIDRTKSFVDDAEADGDDWFAFINLMDAHLPYHPPAEYVDEYAPGVDSTEVCQNSKAYNSGARDIDEDEWTDIRNLYDAEIAHIDDQLTRLFDWLKETDRWDDTAVVVCADHGELHGEHDLYGHEFCLYDPLVNVPLLVKHPALDGGRREDTVELLDLYHTVLDTLDVEGGESTAPGEEAVPLDATRSLLSADYREFANATDPDPGQAASPEGEHGFVEYSRPVVELKQLEEKASAAGIDLPEDSRFYSRMRAARSTDAKYVRIDRIPDEAYRLDEDPGEENDLAGTDDERIEAAEAALGEFEAAAGGAWTDAAEGDVSDDSLDEMDEEATERLRDLGYVE</sequence>
<dbReference type="Proteomes" id="UP000509750">
    <property type="component" value="Chromosome"/>
</dbReference>
<feature type="domain" description="Sulfatase N-terminal" evidence="4">
    <location>
        <begin position="7"/>
        <end position="345"/>
    </location>
</feature>
<dbReference type="RefSeq" id="WP_179169987.1">
    <property type="nucleotide sequence ID" value="NZ_CP058529.1"/>
</dbReference>